<dbReference type="Proteomes" id="UP000070700">
    <property type="component" value="Unassembled WGS sequence"/>
</dbReference>
<sequence length="202" mass="22644">MSHSLDHTEAVADPLFLKPGMVLYHGSMADQFAHQEAGGPSPTHYVHPPTPDGPAWFANNEKFSLHAAVRFTKPQEKATITLHTYTVKSEINMFSMPNMAAFKHLLKEQFKITANFNGIMEGLALAKNSLESLLEGYALMEDTVRGEPEYVLFESGMKRLYNHKTQTVLVIPINAKQSNLVDEKTQKHIAVYTYFPPPGKLE</sequence>
<evidence type="ECO:0000313" key="2">
    <source>
        <dbReference type="Proteomes" id="UP000070700"/>
    </source>
</evidence>
<dbReference type="AlphaFoldDB" id="A0A132B520"/>
<dbReference type="RefSeq" id="XP_018061786.1">
    <property type="nucleotide sequence ID" value="XM_018216425.1"/>
</dbReference>
<keyword evidence="2" id="KW-1185">Reference proteome</keyword>
<reference evidence="1 2" key="1">
    <citation type="submission" date="2015-10" db="EMBL/GenBank/DDBJ databases">
        <title>Full genome of DAOMC 229536 Phialocephala scopiformis, a fungal endophyte of spruce producing the potent anti-insectan compound rugulosin.</title>
        <authorList>
            <consortium name="DOE Joint Genome Institute"/>
            <person name="Walker A.K."/>
            <person name="Frasz S.L."/>
            <person name="Seifert K.A."/>
            <person name="Miller J.D."/>
            <person name="Mondo S.J."/>
            <person name="Labutti K."/>
            <person name="Lipzen A."/>
            <person name="Dockter R."/>
            <person name="Kennedy M."/>
            <person name="Grigoriev I.V."/>
            <person name="Spatafora J.W."/>
        </authorList>
    </citation>
    <scope>NUCLEOTIDE SEQUENCE [LARGE SCALE GENOMIC DNA]</scope>
    <source>
        <strain evidence="1 2">CBS 120377</strain>
    </source>
</reference>
<accession>A0A132B520</accession>
<gene>
    <name evidence="1" type="ORF">LY89DRAFT_691873</name>
</gene>
<dbReference type="KEGG" id="psco:LY89DRAFT_691873"/>
<proteinExistence type="predicted"/>
<evidence type="ECO:0000313" key="1">
    <source>
        <dbReference type="EMBL" id="KUJ07431.1"/>
    </source>
</evidence>
<name>A0A132B520_MOLSC</name>
<dbReference type="OrthoDB" id="10442476at2759"/>
<protein>
    <submittedName>
        <fullName evidence="1">Uncharacterized protein</fullName>
    </submittedName>
</protein>
<dbReference type="GeneID" id="28826151"/>
<dbReference type="InParanoid" id="A0A132B520"/>
<dbReference type="EMBL" id="KQ947440">
    <property type="protein sequence ID" value="KUJ07431.1"/>
    <property type="molecule type" value="Genomic_DNA"/>
</dbReference>
<organism evidence="1 2">
    <name type="scientific">Mollisia scopiformis</name>
    <name type="common">Conifer needle endophyte fungus</name>
    <name type="synonym">Phialocephala scopiformis</name>
    <dbReference type="NCBI Taxonomy" id="149040"/>
    <lineage>
        <taxon>Eukaryota</taxon>
        <taxon>Fungi</taxon>
        <taxon>Dikarya</taxon>
        <taxon>Ascomycota</taxon>
        <taxon>Pezizomycotina</taxon>
        <taxon>Leotiomycetes</taxon>
        <taxon>Helotiales</taxon>
        <taxon>Mollisiaceae</taxon>
        <taxon>Mollisia</taxon>
    </lineage>
</organism>